<sequence>MNVFDVLIIISDLNRAGVAPTANACSKVMGESVYITRKITHQAASMGLVGWKTVHHREHVQKRVYSLTHKGCLVVEAYTGKLPGWQGGKE</sequence>
<evidence type="ECO:0008006" key="2">
    <source>
        <dbReference type="Google" id="ProtNLM"/>
    </source>
</evidence>
<reference evidence="1" key="1">
    <citation type="journal article" date="2015" name="Nature">
        <title>Complex archaea that bridge the gap between prokaryotes and eukaryotes.</title>
        <authorList>
            <person name="Spang A."/>
            <person name="Saw J.H."/>
            <person name="Jorgensen S.L."/>
            <person name="Zaremba-Niedzwiedzka K."/>
            <person name="Martijn J."/>
            <person name="Lind A.E."/>
            <person name="van Eijk R."/>
            <person name="Schleper C."/>
            <person name="Guy L."/>
            <person name="Ettema T.J."/>
        </authorList>
    </citation>
    <scope>NUCLEOTIDE SEQUENCE</scope>
</reference>
<proteinExistence type="predicted"/>
<protein>
    <recommendedName>
        <fullName evidence="2">Transcription regulator PadR N-terminal domain-containing protein</fullName>
    </recommendedName>
</protein>
<name>A0A0F9JXB3_9ZZZZ</name>
<dbReference type="EMBL" id="LAZR01009140">
    <property type="protein sequence ID" value="KKM74449.1"/>
    <property type="molecule type" value="Genomic_DNA"/>
</dbReference>
<gene>
    <name evidence="1" type="ORF">LCGC14_1400260</name>
</gene>
<evidence type="ECO:0000313" key="1">
    <source>
        <dbReference type="EMBL" id="KKM74449.1"/>
    </source>
</evidence>
<dbReference type="AlphaFoldDB" id="A0A0F9JXB3"/>
<accession>A0A0F9JXB3</accession>
<organism evidence="1">
    <name type="scientific">marine sediment metagenome</name>
    <dbReference type="NCBI Taxonomy" id="412755"/>
    <lineage>
        <taxon>unclassified sequences</taxon>
        <taxon>metagenomes</taxon>
        <taxon>ecological metagenomes</taxon>
    </lineage>
</organism>
<comment type="caution">
    <text evidence="1">The sequence shown here is derived from an EMBL/GenBank/DDBJ whole genome shotgun (WGS) entry which is preliminary data.</text>
</comment>